<comment type="similarity">
    <text evidence="2 11">Belongs to the glycosyltransferase 31 family.</text>
</comment>
<evidence type="ECO:0000313" key="12">
    <source>
        <dbReference type="EMBL" id="KAB0801407.1"/>
    </source>
</evidence>
<dbReference type="InParanoid" id="A0A5N4AVR0"/>
<evidence type="ECO:0000256" key="11">
    <source>
        <dbReference type="RuleBase" id="RU363063"/>
    </source>
</evidence>
<dbReference type="Pfam" id="PF01762">
    <property type="entry name" value="Galactosyl_T"/>
    <property type="match status" value="1"/>
</dbReference>
<name>A0A5N4AVR0_PHOPY</name>
<gene>
    <name evidence="12" type="ORF">PPYR_05761</name>
</gene>
<dbReference type="InterPro" id="IPR002659">
    <property type="entry name" value="Glyco_trans_31"/>
</dbReference>
<keyword evidence="3 11" id="KW-0328">Glycosyltransferase</keyword>
<reference evidence="12 13" key="1">
    <citation type="journal article" date="2018" name="Elife">
        <title>Firefly genomes illuminate parallel origins of bioluminescence in beetles.</title>
        <authorList>
            <person name="Fallon T.R."/>
            <person name="Lower S.E."/>
            <person name="Chang C.H."/>
            <person name="Bessho-Uehara M."/>
            <person name="Martin G.J."/>
            <person name="Bewick A.J."/>
            <person name="Behringer M."/>
            <person name="Debat H.J."/>
            <person name="Wong I."/>
            <person name="Day J.C."/>
            <person name="Suvorov A."/>
            <person name="Silva C.J."/>
            <person name="Stanger-Hall K.F."/>
            <person name="Hall D.W."/>
            <person name="Schmitz R.J."/>
            <person name="Nelson D.R."/>
            <person name="Lewis S.M."/>
            <person name="Shigenobu S."/>
            <person name="Bybee S.M."/>
            <person name="Larracuente A.M."/>
            <person name="Oba Y."/>
            <person name="Weng J.K."/>
        </authorList>
    </citation>
    <scope>NUCLEOTIDE SEQUENCE [LARGE SCALE GENOMIC DNA]</scope>
    <source>
        <strain evidence="12">1611_PpyrPB1</strain>
        <tissue evidence="12">Whole body</tissue>
    </source>
</reference>
<organism evidence="12 13">
    <name type="scientific">Photinus pyralis</name>
    <name type="common">Common eastern firefly</name>
    <name type="synonym">Lampyris pyralis</name>
    <dbReference type="NCBI Taxonomy" id="7054"/>
    <lineage>
        <taxon>Eukaryota</taxon>
        <taxon>Metazoa</taxon>
        <taxon>Ecdysozoa</taxon>
        <taxon>Arthropoda</taxon>
        <taxon>Hexapoda</taxon>
        <taxon>Insecta</taxon>
        <taxon>Pterygota</taxon>
        <taxon>Neoptera</taxon>
        <taxon>Endopterygota</taxon>
        <taxon>Coleoptera</taxon>
        <taxon>Polyphaga</taxon>
        <taxon>Elateriformia</taxon>
        <taxon>Elateroidea</taxon>
        <taxon>Lampyridae</taxon>
        <taxon>Lampyrinae</taxon>
        <taxon>Photinus</taxon>
    </lineage>
</organism>
<evidence type="ECO:0000256" key="2">
    <source>
        <dbReference type="ARBA" id="ARBA00008661"/>
    </source>
</evidence>
<evidence type="ECO:0000256" key="8">
    <source>
        <dbReference type="ARBA" id="ARBA00023034"/>
    </source>
</evidence>
<accession>A0A5N4AVR0</accession>
<evidence type="ECO:0000256" key="7">
    <source>
        <dbReference type="ARBA" id="ARBA00022989"/>
    </source>
</evidence>
<dbReference type="EC" id="2.4.1.-" evidence="11"/>
<proteinExistence type="inferred from homology"/>
<dbReference type="GO" id="GO:0000139">
    <property type="term" value="C:Golgi membrane"/>
    <property type="evidence" value="ECO:0007669"/>
    <property type="project" value="UniProtKB-SubCell"/>
</dbReference>
<evidence type="ECO:0000256" key="9">
    <source>
        <dbReference type="ARBA" id="ARBA00023136"/>
    </source>
</evidence>
<comment type="subcellular location">
    <subcellularLocation>
        <location evidence="1 11">Golgi apparatus membrane</location>
        <topology evidence="1 11">Single-pass type II membrane protein</topology>
    </subcellularLocation>
</comment>
<keyword evidence="7 11" id="KW-1133">Transmembrane helix</keyword>
<dbReference type="Proteomes" id="UP000327044">
    <property type="component" value="Unassembled WGS sequence"/>
</dbReference>
<keyword evidence="4" id="KW-0808">Transferase</keyword>
<keyword evidence="5 11" id="KW-0812">Transmembrane</keyword>
<sequence>MRCPSVGDVVAVVCMGTIFVLLGLYGYYVMVPVLKYLPLYVVSVIKITHDIFSKEPLRTFDSMLLPYMFHPKVNEKTYATKNLLSCPKKGKYVQLVVVIPSAPYRESARMSIRQTWGRFGIRKDISIFFLIGKTYTKKTEKNVDKESRLYKDILMGNFHDKYENLPLKSVTMLRWVRDHCPSAKYLLKSDDDVFVNIPRLLKFIKKLNPKKRAIYGRIHKNAKPVRNPKGKHYLPYKEYKDKLLPDFANGPAYLIPVSVVDELYQATLYHQIIRLEDVFLTGIVASNLGIERINNYEFRSEITKLWCLLQRSIAIHKVPELKLYEYWEDTFYAKKMCDRFN</sequence>
<evidence type="ECO:0000256" key="3">
    <source>
        <dbReference type="ARBA" id="ARBA00022676"/>
    </source>
</evidence>
<dbReference type="PANTHER" id="PTHR11214:SF379">
    <property type="entry name" value="HEXOSYLTRANSFERASE-RELATED"/>
    <property type="match status" value="1"/>
</dbReference>
<evidence type="ECO:0000256" key="4">
    <source>
        <dbReference type="ARBA" id="ARBA00022679"/>
    </source>
</evidence>
<dbReference type="Gene3D" id="3.90.550.50">
    <property type="match status" value="1"/>
</dbReference>
<feature type="transmembrane region" description="Helical" evidence="11">
    <location>
        <begin position="9"/>
        <end position="28"/>
    </location>
</feature>
<keyword evidence="13" id="KW-1185">Reference proteome</keyword>
<evidence type="ECO:0000256" key="10">
    <source>
        <dbReference type="ARBA" id="ARBA00023180"/>
    </source>
</evidence>
<keyword evidence="8 11" id="KW-0333">Golgi apparatus</keyword>
<protein>
    <recommendedName>
        <fullName evidence="11">Hexosyltransferase</fullName>
        <ecNumber evidence="11">2.4.1.-</ecNumber>
    </recommendedName>
</protein>
<evidence type="ECO:0000313" key="13">
    <source>
        <dbReference type="Proteomes" id="UP000327044"/>
    </source>
</evidence>
<keyword evidence="10" id="KW-0325">Glycoprotein</keyword>
<keyword evidence="6 11" id="KW-0735">Signal-anchor</keyword>
<dbReference type="GO" id="GO:0016758">
    <property type="term" value="F:hexosyltransferase activity"/>
    <property type="evidence" value="ECO:0007669"/>
    <property type="project" value="InterPro"/>
</dbReference>
<dbReference type="FunFam" id="3.90.550.50:FF:000001">
    <property type="entry name" value="Hexosyltransferase"/>
    <property type="match status" value="1"/>
</dbReference>
<evidence type="ECO:0000256" key="6">
    <source>
        <dbReference type="ARBA" id="ARBA00022968"/>
    </source>
</evidence>
<dbReference type="AlphaFoldDB" id="A0A5N4AVR0"/>
<evidence type="ECO:0000256" key="1">
    <source>
        <dbReference type="ARBA" id="ARBA00004323"/>
    </source>
</evidence>
<dbReference type="GO" id="GO:0006493">
    <property type="term" value="P:protein O-linked glycosylation"/>
    <property type="evidence" value="ECO:0007669"/>
    <property type="project" value="TreeGrafter"/>
</dbReference>
<dbReference type="OrthoDB" id="5512589at2759"/>
<keyword evidence="9 11" id="KW-0472">Membrane</keyword>
<dbReference type="PANTHER" id="PTHR11214">
    <property type="entry name" value="BETA-1,3-N-ACETYLGLUCOSAMINYLTRANSFERASE"/>
    <property type="match status" value="1"/>
</dbReference>
<comment type="caution">
    <text evidence="12">The sequence shown here is derived from an EMBL/GenBank/DDBJ whole genome shotgun (WGS) entry which is preliminary data.</text>
</comment>
<dbReference type="EMBL" id="VVIM01000003">
    <property type="protein sequence ID" value="KAB0801407.1"/>
    <property type="molecule type" value="Genomic_DNA"/>
</dbReference>
<evidence type="ECO:0000256" key="5">
    <source>
        <dbReference type="ARBA" id="ARBA00022692"/>
    </source>
</evidence>